<gene>
    <name evidence="8" type="primary">LOC105042216</name>
</gene>
<dbReference type="GO" id="GO:0004553">
    <property type="term" value="F:hydrolase activity, hydrolyzing O-glycosyl compounds"/>
    <property type="evidence" value="ECO:0007669"/>
    <property type="project" value="InterPro"/>
</dbReference>
<dbReference type="PANTHER" id="PTHR46476:SF13">
    <property type="entry name" value="2, PUTATIVE, EXPRESSED-RELATED"/>
    <property type="match status" value="1"/>
</dbReference>
<evidence type="ECO:0000313" key="8">
    <source>
        <dbReference type="RefSeq" id="XP_010917641.1"/>
    </source>
</evidence>
<dbReference type="GeneID" id="105042216"/>
<sequence>MDSSKLLFSFLLSQPLLALLLPMTAAQNSNLFREYIGAQGRAVKFTDVPINPDVDFHFILAFAIDYTASTSPSPTNGQFHSFWDTASLTPYDVTSIKQNHSNVKVALSLGGYSVVGTIPATFHPNSVDSWVSNAVSSLTSLIEQYNLDGIDINYENFIIGANQDMFTECIGQLLTTLKSNGVIKFASISMYDDEPLQNYYKALWNNYSQVIDYVNFEFYAYPAGTTVSQFLGYYETQRSNYKGGKVLASFISDESKGLTPANGFFDACRTLQKQGELPGIFVWSADDSKSNGFPYEKQAQELLAMSVKAPSPSAPSQLSHGYANAMKNWWPIWSLAALVAAVV</sequence>
<dbReference type="PROSITE" id="PS01095">
    <property type="entry name" value="GH18_1"/>
    <property type="match status" value="1"/>
</dbReference>
<keyword evidence="7" id="KW-1185">Reference proteome</keyword>
<comment type="similarity">
    <text evidence="4">Belongs to the glycosyl hydrolase 18 family.</text>
</comment>
<name>A0A6I9R0P3_ELAGV</name>
<keyword evidence="1 3" id="KW-0378">Hydrolase</keyword>
<dbReference type="KEGG" id="egu:105042216"/>
<organism evidence="7 8">
    <name type="scientific">Elaeis guineensis var. tenera</name>
    <name type="common">Oil palm</name>
    <dbReference type="NCBI Taxonomy" id="51953"/>
    <lineage>
        <taxon>Eukaryota</taxon>
        <taxon>Viridiplantae</taxon>
        <taxon>Streptophyta</taxon>
        <taxon>Embryophyta</taxon>
        <taxon>Tracheophyta</taxon>
        <taxon>Spermatophyta</taxon>
        <taxon>Magnoliopsida</taxon>
        <taxon>Liliopsida</taxon>
        <taxon>Arecaceae</taxon>
        <taxon>Arecoideae</taxon>
        <taxon>Cocoseae</taxon>
        <taxon>Elaeidinae</taxon>
        <taxon>Elaeis</taxon>
    </lineage>
</organism>
<dbReference type="RefSeq" id="XP_010917641.1">
    <property type="nucleotide sequence ID" value="XM_010919339.3"/>
</dbReference>
<feature type="signal peptide" evidence="5">
    <location>
        <begin position="1"/>
        <end position="26"/>
    </location>
</feature>
<dbReference type="InterPro" id="IPR001223">
    <property type="entry name" value="Glyco_hydro18_cat"/>
</dbReference>
<dbReference type="GO" id="GO:0005975">
    <property type="term" value="P:carbohydrate metabolic process"/>
    <property type="evidence" value="ECO:0007669"/>
    <property type="project" value="InterPro"/>
</dbReference>
<protein>
    <submittedName>
        <fullName evidence="8">Chitinase 2-like</fullName>
    </submittedName>
</protein>
<dbReference type="Gene3D" id="3.20.20.80">
    <property type="entry name" value="Glycosidases"/>
    <property type="match status" value="1"/>
</dbReference>
<evidence type="ECO:0000256" key="5">
    <source>
        <dbReference type="SAM" id="SignalP"/>
    </source>
</evidence>
<dbReference type="CDD" id="cd06544">
    <property type="entry name" value="GH18_narbonin"/>
    <property type="match status" value="1"/>
</dbReference>
<accession>A0A6I9R0P3</accession>
<dbReference type="PROSITE" id="PS51910">
    <property type="entry name" value="GH18_2"/>
    <property type="match status" value="1"/>
</dbReference>
<dbReference type="OrthoDB" id="3012298at2759"/>
<evidence type="ECO:0000256" key="2">
    <source>
        <dbReference type="ARBA" id="ARBA00023295"/>
    </source>
</evidence>
<dbReference type="PANTHER" id="PTHR46476">
    <property type="entry name" value="CHITINASE 2-LIKE"/>
    <property type="match status" value="1"/>
</dbReference>
<evidence type="ECO:0000259" key="6">
    <source>
        <dbReference type="PROSITE" id="PS51910"/>
    </source>
</evidence>
<dbReference type="AlphaFoldDB" id="A0A6I9R0P3"/>
<evidence type="ECO:0000256" key="3">
    <source>
        <dbReference type="RuleBase" id="RU000489"/>
    </source>
</evidence>
<feature type="domain" description="GH18" evidence="6">
    <location>
        <begin position="30"/>
        <end position="306"/>
    </location>
</feature>
<reference evidence="8" key="1">
    <citation type="submission" date="2025-08" db="UniProtKB">
        <authorList>
            <consortium name="RefSeq"/>
        </authorList>
    </citation>
    <scope>IDENTIFICATION</scope>
</reference>
<dbReference type="Pfam" id="PF00704">
    <property type="entry name" value="Glyco_hydro_18"/>
    <property type="match status" value="1"/>
</dbReference>
<dbReference type="InterPro" id="IPR000677">
    <property type="entry name" value="Chitinase-like"/>
</dbReference>
<feature type="chain" id="PRO_5026925824" evidence="5">
    <location>
        <begin position="27"/>
        <end position="343"/>
    </location>
</feature>
<dbReference type="PRINTS" id="PR00551">
    <property type="entry name" value="2SGLOBULIN"/>
</dbReference>
<dbReference type="Proteomes" id="UP000504607">
    <property type="component" value="Chromosome 3"/>
</dbReference>
<keyword evidence="5" id="KW-0732">Signal</keyword>
<evidence type="ECO:0000256" key="1">
    <source>
        <dbReference type="ARBA" id="ARBA00022801"/>
    </source>
</evidence>
<dbReference type="SUPFAM" id="SSF51445">
    <property type="entry name" value="(Trans)glycosidases"/>
    <property type="match status" value="1"/>
</dbReference>
<evidence type="ECO:0000313" key="7">
    <source>
        <dbReference type="Proteomes" id="UP000504607"/>
    </source>
</evidence>
<keyword evidence="2 3" id="KW-0326">Glycosidase</keyword>
<dbReference type="InParanoid" id="A0A6I9R0P3"/>
<proteinExistence type="inferred from homology"/>
<dbReference type="InterPro" id="IPR017853">
    <property type="entry name" value="GH"/>
</dbReference>
<dbReference type="InterPro" id="IPR001579">
    <property type="entry name" value="Glyco_hydro_18_chit_AS"/>
</dbReference>
<evidence type="ECO:0000256" key="4">
    <source>
        <dbReference type="RuleBase" id="RU004453"/>
    </source>
</evidence>